<gene>
    <name evidence="1" type="ORF">DBZ36_06995</name>
</gene>
<organism evidence="1 2">
    <name type="scientific">Alginatibacterium sediminis</name>
    <dbReference type="NCBI Taxonomy" id="2164068"/>
    <lineage>
        <taxon>Bacteria</taxon>
        <taxon>Pseudomonadati</taxon>
        <taxon>Pseudomonadota</taxon>
        <taxon>Gammaproteobacteria</taxon>
        <taxon>Alteromonadales</taxon>
        <taxon>Alteromonadaceae</taxon>
        <taxon>Alginatibacterium</taxon>
    </lineage>
</organism>
<dbReference type="RefSeq" id="WP_120354187.1">
    <property type="nucleotide sequence ID" value="NZ_RAQO01000004.1"/>
</dbReference>
<accession>A0A420EHJ3</accession>
<evidence type="ECO:0000313" key="2">
    <source>
        <dbReference type="Proteomes" id="UP000286482"/>
    </source>
</evidence>
<protein>
    <submittedName>
        <fullName evidence="1">DUF945 family protein</fullName>
    </submittedName>
</protein>
<reference evidence="1 2" key="1">
    <citation type="submission" date="2018-09" db="EMBL/GenBank/DDBJ databases">
        <authorList>
            <person name="Wang Z."/>
        </authorList>
    </citation>
    <scope>NUCLEOTIDE SEQUENCE [LARGE SCALE GENOMIC DNA]</scope>
    <source>
        <strain evidence="1 2">ALS 81</strain>
    </source>
</reference>
<comment type="caution">
    <text evidence="1">The sequence shown here is derived from an EMBL/GenBank/DDBJ whole genome shotgun (WGS) entry which is preliminary data.</text>
</comment>
<dbReference type="EMBL" id="RAQO01000004">
    <property type="protein sequence ID" value="RKF20182.1"/>
    <property type="molecule type" value="Genomic_DNA"/>
</dbReference>
<name>A0A420EHJ3_9ALTE</name>
<sequence length="421" mass="45700">MNKAAIGVSVVAITAITWAGAVHYTGTEVDNYSAQLITSANQAMQGEALLVNTLSDSSFGKRSYLIELQDQSKNVIAQLEHNVIIGPGLSSGEFKVVDSQELYGFLAEIGLKKLPLNLDWKASVWSQTWDANFVVTEHDLSANPNFSEYKTQELRLVMNGDLNGNQITGNLVWPGLTIKSDQGDVNLKALSMSSVSSLVDGVYLNDDFSMKIENLDISGKNFAGEMAGGFSSKNLILASRGKMLDQQISGDLQLSSESFTASDVFNQLELSNTQLMLTFKDFSWQAFKLAQQNVEDIANPDEITKLIVEHGFEARIDKLESNVKATMQGQETQGLVSASGKLDLAGGPATVSDEELIPRIAAVVELKVDQNLVNHFAGPYAQQIPLLIGMGYLVEEAPYLKTKLEFVDGQLIANDAAPIPL</sequence>
<keyword evidence="2" id="KW-1185">Reference proteome</keyword>
<evidence type="ECO:0000313" key="1">
    <source>
        <dbReference type="EMBL" id="RKF20182.1"/>
    </source>
</evidence>
<dbReference type="Proteomes" id="UP000286482">
    <property type="component" value="Unassembled WGS sequence"/>
</dbReference>
<proteinExistence type="predicted"/>
<dbReference type="AlphaFoldDB" id="A0A420EHJ3"/>